<accession>A0ABS6FBF4</accession>
<evidence type="ECO:0000313" key="3">
    <source>
        <dbReference type="Proteomes" id="UP000787672"/>
    </source>
</evidence>
<dbReference type="EMBL" id="JAHLQN010000001">
    <property type="protein sequence ID" value="MBU5627603.1"/>
    <property type="molecule type" value="Genomic_DNA"/>
</dbReference>
<evidence type="ECO:0000313" key="2">
    <source>
        <dbReference type="EMBL" id="MBU5627603.1"/>
    </source>
</evidence>
<comment type="caution">
    <text evidence="2">The sequence shown here is derived from an EMBL/GenBank/DDBJ whole genome shotgun (WGS) entry which is preliminary data.</text>
</comment>
<organism evidence="2 3">
    <name type="scientific">Dysosmobacter acutus</name>
    <dbReference type="NCBI Taxonomy" id="2841504"/>
    <lineage>
        <taxon>Bacteria</taxon>
        <taxon>Bacillati</taxon>
        <taxon>Bacillota</taxon>
        <taxon>Clostridia</taxon>
        <taxon>Eubacteriales</taxon>
        <taxon>Oscillospiraceae</taxon>
        <taxon>Dysosmobacter</taxon>
    </lineage>
</organism>
<dbReference type="InterPro" id="IPR008792">
    <property type="entry name" value="PQQD"/>
</dbReference>
<feature type="compositionally biased region" description="Low complexity" evidence="1">
    <location>
        <begin position="118"/>
        <end position="134"/>
    </location>
</feature>
<dbReference type="Proteomes" id="UP000787672">
    <property type="component" value="Unassembled WGS sequence"/>
</dbReference>
<feature type="region of interest" description="Disordered" evidence="1">
    <location>
        <begin position="116"/>
        <end position="140"/>
    </location>
</feature>
<gene>
    <name evidence="2" type="ORF">KQI82_11850</name>
</gene>
<reference evidence="2 3" key="1">
    <citation type="submission" date="2021-06" db="EMBL/GenBank/DDBJ databases">
        <authorList>
            <person name="Sun Q."/>
            <person name="Li D."/>
        </authorList>
    </citation>
    <scope>NUCLEOTIDE SEQUENCE [LARGE SCALE GENOMIC DNA]</scope>
    <source>
        <strain evidence="2 3">MSJ-2</strain>
    </source>
</reference>
<evidence type="ECO:0000256" key="1">
    <source>
        <dbReference type="SAM" id="MobiDB-lite"/>
    </source>
</evidence>
<dbReference type="RefSeq" id="WP_216632953.1">
    <property type="nucleotide sequence ID" value="NZ_JAHLQN010000001.1"/>
</dbReference>
<name>A0ABS6FBF4_9FIRM</name>
<proteinExistence type="predicted"/>
<sequence>MAKKENFLDWVPEVNPAFRWEEREDGTVVIHMTHGGVFDRIAQTVAHTPPVSHIALDGYGSYLWRQMDGTSTVGQLAERMLDQFGPEVEPLYNRLVCYLNTLWSGRLIRFADASPMPGTASRGTRGARGRSWAANAARRK</sequence>
<keyword evidence="3" id="KW-1185">Reference proteome</keyword>
<protein>
    <submittedName>
        <fullName evidence="2">PqqD family protein</fullName>
    </submittedName>
</protein>
<dbReference type="Pfam" id="PF05402">
    <property type="entry name" value="PqqD"/>
    <property type="match status" value="1"/>
</dbReference>